<organism evidence="1 2">
    <name type="scientific">Rotaria socialis</name>
    <dbReference type="NCBI Taxonomy" id="392032"/>
    <lineage>
        <taxon>Eukaryota</taxon>
        <taxon>Metazoa</taxon>
        <taxon>Spiralia</taxon>
        <taxon>Gnathifera</taxon>
        <taxon>Rotifera</taxon>
        <taxon>Eurotatoria</taxon>
        <taxon>Bdelloidea</taxon>
        <taxon>Philodinida</taxon>
        <taxon>Philodinidae</taxon>
        <taxon>Rotaria</taxon>
    </lineage>
</organism>
<feature type="non-terminal residue" evidence="1">
    <location>
        <position position="34"/>
    </location>
</feature>
<accession>A0A821EL09</accession>
<gene>
    <name evidence="1" type="ORF">HFQ381_LOCUS34891</name>
</gene>
<dbReference type="EMBL" id="CAJOBO010020931">
    <property type="protein sequence ID" value="CAF4639162.1"/>
    <property type="molecule type" value="Genomic_DNA"/>
</dbReference>
<proteinExistence type="predicted"/>
<comment type="caution">
    <text evidence="1">The sequence shown here is derived from an EMBL/GenBank/DDBJ whole genome shotgun (WGS) entry which is preliminary data.</text>
</comment>
<reference evidence="1" key="1">
    <citation type="submission" date="2021-02" db="EMBL/GenBank/DDBJ databases">
        <authorList>
            <person name="Nowell W R."/>
        </authorList>
    </citation>
    <scope>NUCLEOTIDE SEQUENCE</scope>
</reference>
<evidence type="ECO:0000313" key="2">
    <source>
        <dbReference type="Proteomes" id="UP000663851"/>
    </source>
</evidence>
<protein>
    <submittedName>
        <fullName evidence="1">Uncharacterized protein</fullName>
    </submittedName>
</protein>
<evidence type="ECO:0000313" key="1">
    <source>
        <dbReference type="EMBL" id="CAF4639162.1"/>
    </source>
</evidence>
<sequence>MLLKHPQLKLIQPGDTRWLSYFRSVNAVIRCYEP</sequence>
<name>A0A821EL09_9BILA</name>
<dbReference type="Proteomes" id="UP000663851">
    <property type="component" value="Unassembled WGS sequence"/>
</dbReference>
<dbReference type="AlphaFoldDB" id="A0A821EL09"/>